<organism evidence="3 4">
    <name type="scientific">Saccoglossus kowalevskii</name>
    <name type="common">Acorn worm</name>
    <dbReference type="NCBI Taxonomy" id="10224"/>
    <lineage>
        <taxon>Eukaryota</taxon>
        <taxon>Metazoa</taxon>
        <taxon>Hemichordata</taxon>
        <taxon>Enteropneusta</taxon>
        <taxon>Harrimaniidae</taxon>
        <taxon>Saccoglossus</taxon>
    </lineage>
</organism>
<dbReference type="InterPro" id="IPR016186">
    <property type="entry name" value="C-type_lectin-like/link_sf"/>
</dbReference>
<evidence type="ECO:0000259" key="2">
    <source>
        <dbReference type="PROSITE" id="PS50041"/>
    </source>
</evidence>
<feature type="domain" description="C-type lectin" evidence="2">
    <location>
        <begin position="32"/>
        <end position="143"/>
    </location>
</feature>
<dbReference type="CDD" id="cd00037">
    <property type="entry name" value="CLECT"/>
    <property type="match status" value="1"/>
</dbReference>
<evidence type="ECO:0000313" key="4">
    <source>
        <dbReference type="RefSeq" id="XP_006822232.1"/>
    </source>
</evidence>
<evidence type="ECO:0000313" key="3">
    <source>
        <dbReference type="Proteomes" id="UP000694865"/>
    </source>
</evidence>
<dbReference type="PANTHER" id="PTHR22803">
    <property type="entry name" value="MANNOSE, PHOSPHOLIPASE, LECTIN RECEPTOR RELATED"/>
    <property type="match status" value="1"/>
</dbReference>
<keyword evidence="1" id="KW-0732">Signal</keyword>
<proteinExistence type="predicted"/>
<dbReference type="Proteomes" id="UP000694865">
    <property type="component" value="Unplaced"/>
</dbReference>
<keyword evidence="3" id="KW-1185">Reference proteome</keyword>
<name>A0ABM0MQE1_SACKO</name>
<dbReference type="Pfam" id="PF00059">
    <property type="entry name" value="Lectin_C"/>
    <property type="match status" value="1"/>
</dbReference>
<dbReference type="InterPro" id="IPR016187">
    <property type="entry name" value="CTDL_fold"/>
</dbReference>
<dbReference type="GeneID" id="102810025"/>
<protein>
    <submittedName>
        <fullName evidence="4">Macrophage mannose receptor 1-like</fullName>
    </submittedName>
</protein>
<sequence>MKSIIAILAIFCLAVCNGAEVGSVNYQREVSYIFFDDEVDWYQARQNCKNIGGNLATISNQAANDVIVNFLDANGFFGSEDTGVWIGLNDIDQENDFQWVDGSTCSYTNWGNGEPDNNNKQNPAGQDCGQIRTSSMAWDDDYCACIRAKGYICEVEVC</sequence>
<dbReference type="InterPro" id="IPR050111">
    <property type="entry name" value="C-type_lectin/snaclec_domain"/>
</dbReference>
<evidence type="ECO:0000256" key="1">
    <source>
        <dbReference type="SAM" id="SignalP"/>
    </source>
</evidence>
<feature type="chain" id="PRO_5045980990" evidence="1">
    <location>
        <begin position="19"/>
        <end position="158"/>
    </location>
</feature>
<dbReference type="SMART" id="SM00034">
    <property type="entry name" value="CLECT"/>
    <property type="match status" value="1"/>
</dbReference>
<dbReference type="RefSeq" id="XP_006822232.1">
    <property type="nucleotide sequence ID" value="XM_006822169.1"/>
</dbReference>
<gene>
    <name evidence="4" type="primary">LOC102810025</name>
</gene>
<dbReference type="PROSITE" id="PS50041">
    <property type="entry name" value="C_TYPE_LECTIN_2"/>
    <property type="match status" value="1"/>
</dbReference>
<dbReference type="Gene3D" id="3.10.100.10">
    <property type="entry name" value="Mannose-Binding Protein A, subunit A"/>
    <property type="match status" value="1"/>
</dbReference>
<dbReference type="InterPro" id="IPR001304">
    <property type="entry name" value="C-type_lectin-like"/>
</dbReference>
<dbReference type="SUPFAM" id="SSF56436">
    <property type="entry name" value="C-type lectin-like"/>
    <property type="match status" value="1"/>
</dbReference>
<accession>A0ABM0MQE1</accession>
<feature type="signal peptide" evidence="1">
    <location>
        <begin position="1"/>
        <end position="18"/>
    </location>
</feature>
<reference evidence="4" key="1">
    <citation type="submission" date="2025-08" db="UniProtKB">
        <authorList>
            <consortium name="RefSeq"/>
        </authorList>
    </citation>
    <scope>IDENTIFICATION</scope>
    <source>
        <tissue evidence="4">Testes</tissue>
    </source>
</reference>